<comment type="caution">
    <text evidence="1">The sequence shown here is derived from an EMBL/GenBank/DDBJ whole genome shotgun (WGS) entry which is preliminary data.</text>
</comment>
<name>A0ABQ6MLA8_9STRA</name>
<gene>
    <name evidence="1" type="ORF">TeGR_g8008</name>
</gene>
<evidence type="ECO:0000313" key="1">
    <source>
        <dbReference type="EMBL" id="GMI27985.1"/>
    </source>
</evidence>
<evidence type="ECO:0000313" key="2">
    <source>
        <dbReference type="Proteomes" id="UP001165060"/>
    </source>
</evidence>
<dbReference type="Proteomes" id="UP001165060">
    <property type="component" value="Unassembled WGS sequence"/>
</dbReference>
<dbReference type="EMBL" id="BRYB01004250">
    <property type="protein sequence ID" value="GMI27985.1"/>
    <property type="molecule type" value="Genomic_DNA"/>
</dbReference>
<protein>
    <submittedName>
        <fullName evidence="1">Uncharacterized protein</fullName>
    </submittedName>
</protein>
<organism evidence="1 2">
    <name type="scientific">Tetraparma gracilis</name>
    <dbReference type="NCBI Taxonomy" id="2962635"/>
    <lineage>
        <taxon>Eukaryota</taxon>
        <taxon>Sar</taxon>
        <taxon>Stramenopiles</taxon>
        <taxon>Ochrophyta</taxon>
        <taxon>Bolidophyceae</taxon>
        <taxon>Parmales</taxon>
        <taxon>Triparmaceae</taxon>
        <taxon>Tetraparma</taxon>
    </lineage>
</organism>
<feature type="non-terminal residue" evidence="1">
    <location>
        <position position="1"/>
    </location>
</feature>
<dbReference type="InterPro" id="IPR023160">
    <property type="entry name" value="RNase_HII_hlx-loop-hlx_cap_dom"/>
</dbReference>
<reference evidence="1 2" key="1">
    <citation type="journal article" date="2023" name="Commun. Biol.">
        <title>Genome analysis of Parmales, the sister group of diatoms, reveals the evolutionary specialization of diatoms from phago-mixotrophs to photoautotrophs.</title>
        <authorList>
            <person name="Ban H."/>
            <person name="Sato S."/>
            <person name="Yoshikawa S."/>
            <person name="Yamada K."/>
            <person name="Nakamura Y."/>
            <person name="Ichinomiya M."/>
            <person name="Sato N."/>
            <person name="Blanc-Mathieu R."/>
            <person name="Endo H."/>
            <person name="Kuwata A."/>
            <person name="Ogata H."/>
        </authorList>
    </citation>
    <scope>NUCLEOTIDE SEQUENCE [LARGE SCALE GENOMIC DNA]</scope>
</reference>
<keyword evidence="2" id="KW-1185">Reference proteome</keyword>
<proteinExistence type="predicted"/>
<sequence>CKAWLASNLQDPVFCFPDVIRFSWKPIKDAMEEKGVEMKFEADDEEEQGEGLQMGIGDVFGAPKPKRARLGGSKVTKGMVYADIV</sequence>
<accession>A0ABQ6MLA8</accession>
<dbReference type="Gene3D" id="1.10.10.460">
    <property type="entry name" value="Ribonuclease hii. Domain 2"/>
    <property type="match status" value="1"/>
</dbReference>